<dbReference type="InterPro" id="IPR020845">
    <property type="entry name" value="AMP-binding_CS"/>
</dbReference>
<feature type="domain" description="AMP-dependent synthetase/ligase" evidence="8">
    <location>
        <begin position="38"/>
        <end position="424"/>
    </location>
</feature>
<dbReference type="InterPro" id="IPR045851">
    <property type="entry name" value="AMP-bd_C_sf"/>
</dbReference>
<dbReference type="Pfam" id="PF13193">
    <property type="entry name" value="AMP-binding_C"/>
    <property type="match status" value="1"/>
</dbReference>
<dbReference type="GO" id="GO:0016874">
    <property type="term" value="F:ligase activity"/>
    <property type="evidence" value="ECO:0007669"/>
    <property type="project" value="UniProtKB-KW"/>
</dbReference>
<evidence type="ECO:0000313" key="10">
    <source>
        <dbReference type="EMBL" id="BDC98423.1"/>
    </source>
</evidence>
<dbReference type="PANTHER" id="PTHR43767:SF8">
    <property type="entry name" value="LONG-CHAIN-FATTY-ACID--COA LIGASE"/>
    <property type="match status" value="1"/>
</dbReference>
<dbReference type="Proteomes" id="UP001354989">
    <property type="component" value="Chromosome"/>
</dbReference>
<keyword evidence="3 10" id="KW-0436">Ligase</keyword>
<dbReference type="RefSeq" id="WP_338397666.1">
    <property type="nucleotide sequence ID" value="NZ_AP025292.1"/>
</dbReference>
<evidence type="ECO:0000256" key="2">
    <source>
        <dbReference type="ARBA" id="ARBA00005005"/>
    </source>
</evidence>
<dbReference type="SUPFAM" id="SSF56801">
    <property type="entry name" value="Acetyl-CoA synthetase-like"/>
    <property type="match status" value="1"/>
</dbReference>
<evidence type="ECO:0000259" key="9">
    <source>
        <dbReference type="Pfam" id="PF13193"/>
    </source>
</evidence>
<dbReference type="Gene3D" id="3.40.50.980">
    <property type="match status" value="2"/>
</dbReference>
<gene>
    <name evidence="10" type="primary">fadD_1</name>
    <name evidence="10" type="ORF">PEPS_07040</name>
</gene>
<proteinExistence type="predicted"/>
<name>A0ABM7VBX6_9BACT</name>
<evidence type="ECO:0000259" key="8">
    <source>
        <dbReference type="Pfam" id="PF00501"/>
    </source>
</evidence>
<protein>
    <recommendedName>
        <fullName evidence="6">Long-chain-fatty-acid--CoA ligase</fullName>
        <ecNumber evidence="5">6.2.1.3</ecNumber>
    </recommendedName>
    <alternativeName>
        <fullName evidence="7">Long-chain acyl-CoA synthetase</fullName>
    </alternativeName>
</protein>
<dbReference type="EC" id="6.2.1.3" evidence="5"/>
<dbReference type="PANTHER" id="PTHR43767">
    <property type="entry name" value="LONG-CHAIN-FATTY-ACID--COA LIGASE"/>
    <property type="match status" value="1"/>
</dbReference>
<dbReference type="InterPro" id="IPR025110">
    <property type="entry name" value="AMP-bd_C"/>
</dbReference>
<dbReference type="EMBL" id="AP025292">
    <property type="protein sequence ID" value="BDC98423.1"/>
    <property type="molecule type" value="Genomic_DNA"/>
</dbReference>
<organism evidence="10 11">
    <name type="scientific">Persicobacter psychrovividus</name>
    <dbReference type="NCBI Taxonomy" id="387638"/>
    <lineage>
        <taxon>Bacteria</taxon>
        <taxon>Pseudomonadati</taxon>
        <taxon>Bacteroidota</taxon>
        <taxon>Cytophagia</taxon>
        <taxon>Cytophagales</taxon>
        <taxon>Persicobacteraceae</taxon>
        <taxon>Persicobacter</taxon>
    </lineage>
</organism>
<dbReference type="Gene3D" id="2.30.38.10">
    <property type="entry name" value="Luciferase, Domain 3"/>
    <property type="match status" value="1"/>
</dbReference>
<evidence type="ECO:0000313" key="11">
    <source>
        <dbReference type="Proteomes" id="UP001354989"/>
    </source>
</evidence>
<evidence type="ECO:0000256" key="4">
    <source>
        <dbReference type="ARBA" id="ARBA00023136"/>
    </source>
</evidence>
<comment type="pathway">
    <text evidence="2">Lipid metabolism; fatty acid beta-oxidation.</text>
</comment>
<feature type="domain" description="AMP-binding enzyme C-terminal" evidence="9">
    <location>
        <begin position="474"/>
        <end position="548"/>
    </location>
</feature>
<keyword evidence="11" id="KW-1185">Reference proteome</keyword>
<evidence type="ECO:0000256" key="1">
    <source>
        <dbReference type="ARBA" id="ARBA00004170"/>
    </source>
</evidence>
<evidence type="ECO:0000256" key="6">
    <source>
        <dbReference type="ARBA" id="ARBA00039545"/>
    </source>
</evidence>
<dbReference type="Pfam" id="PF00501">
    <property type="entry name" value="AMP-binding"/>
    <property type="match status" value="1"/>
</dbReference>
<keyword evidence="4" id="KW-0472">Membrane</keyword>
<accession>A0ABM7VBX6</accession>
<dbReference type="Gene3D" id="3.30.300.30">
    <property type="match status" value="1"/>
</dbReference>
<evidence type="ECO:0000256" key="3">
    <source>
        <dbReference type="ARBA" id="ARBA00022598"/>
    </source>
</evidence>
<dbReference type="CDD" id="cd05936">
    <property type="entry name" value="FC-FACS_FadD_like"/>
    <property type="match status" value="1"/>
</dbReference>
<dbReference type="InterPro" id="IPR000873">
    <property type="entry name" value="AMP-dep_synth/lig_dom"/>
</dbReference>
<dbReference type="InterPro" id="IPR050237">
    <property type="entry name" value="ATP-dep_AMP-bd_enzyme"/>
</dbReference>
<reference evidence="10 11" key="1">
    <citation type="submission" date="2021-12" db="EMBL/GenBank/DDBJ databases">
        <title>Genome sequencing of bacteria with rrn-lacking chromosome and rrn-plasmid.</title>
        <authorList>
            <person name="Anda M."/>
            <person name="Iwasaki W."/>
        </authorList>
    </citation>
    <scope>NUCLEOTIDE SEQUENCE [LARGE SCALE GENOMIC DNA]</scope>
    <source>
        <strain evidence="10 11">NBRC 101262</strain>
    </source>
</reference>
<evidence type="ECO:0000256" key="7">
    <source>
        <dbReference type="ARBA" id="ARBA00042773"/>
    </source>
</evidence>
<comment type="subcellular location">
    <subcellularLocation>
        <location evidence="1">Membrane</location>
        <topology evidence="1">Peripheral membrane protein</topology>
    </subcellularLocation>
</comment>
<evidence type="ECO:0000256" key="5">
    <source>
        <dbReference type="ARBA" id="ARBA00026121"/>
    </source>
</evidence>
<dbReference type="PROSITE" id="PS00455">
    <property type="entry name" value="AMP_BINDING"/>
    <property type="match status" value="1"/>
</dbReference>
<sequence length="555" mass="62268">MIDENTCQPWLAQYEEGVPTQISGDMYASLVEMLSVAMDKYSDLVAFESMGAKISYQDLDRLSDQFAAYLQSLGLKKGDRIALQMPNILQYPICLIGAMRAGLIIVNTNPLYTAREMEHQFNDANISALVILENFAETLEKVIDDVPSLKHVIVASMGDMLGVLKGTIVNFVVRKVKKMVPAYHLPKAVTFKQAMKAGQQATFTPVQIKPEDIAFLQYTGGTTGLSKGAKLLHKNMLANAEQHVHWMRNLLEERTEVVVTALPLYHIFALTVNFMTFFQYGCKNVLIANPRDMKAFLGEWKKHDVTIFTAVNTLFNGMMSHPMFDQLKFDKLKLSIGGGMAVQEHVATKWEAKTGVVLREGYGLTECSPVVSCQPFHDNIRQGSIGIPYPSTDLKILGEQNEEMPLGERGELCVKGPQVMAGYWNNDSETAEVMYGDYLRTGDIAYIAEDGFVYLVDRKKEMINVSGFNVFPNEIEAVISSHPKVLEVGVCAVADEKSTEVPKAFIVKKDDSLTEEEIRSYCREHLTAYKRPRHFAFREELPKSSVGKIMRRLLK</sequence>